<dbReference type="Pfam" id="PF06472">
    <property type="entry name" value="ABC_membrane_2"/>
    <property type="match status" value="1"/>
</dbReference>
<feature type="domain" description="ABC transmembrane type-1" evidence="11">
    <location>
        <begin position="28"/>
        <end position="328"/>
    </location>
</feature>
<evidence type="ECO:0000256" key="9">
    <source>
        <dbReference type="SAM" id="Phobius"/>
    </source>
</evidence>
<keyword evidence="8 9" id="KW-0472">Membrane</keyword>
<dbReference type="InterPro" id="IPR050835">
    <property type="entry name" value="ABC_transporter_sub-D"/>
</dbReference>
<feature type="transmembrane region" description="Helical" evidence="9">
    <location>
        <begin position="184"/>
        <end position="204"/>
    </location>
</feature>
<evidence type="ECO:0000256" key="5">
    <source>
        <dbReference type="ARBA" id="ARBA00022741"/>
    </source>
</evidence>
<dbReference type="PROSITE" id="PS50929">
    <property type="entry name" value="ABC_TM1F"/>
    <property type="match status" value="1"/>
</dbReference>
<reference evidence="12 13" key="1">
    <citation type="journal article" date="2021" name="Pathogens">
        <title>Isolation and Characterization of Kingella bonacorsii sp. nov., A Novel Kingella Species Detected in a Stable Periodontitis Subject.</title>
        <authorList>
            <person name="Antezack A."/>
            <person name="Boxberger M."/>
            <person name="Rolland C."/>
            <person name="Monnet-Corti V."/>
            <person name="La Scola B."/>
        </authorList>
    </citation>
    <scope>NUCLEOTIDE SEQUENCE [LARGE SCALE GENOMIC DNA]</scope>
    <source>
        <strain evidence="12 13">Marseille-Q4569</strain>
    </source>
</reference>
<evidence type="ECO:0000256" key="6">
    <source>
        <dbReference type="ARBA" id="ARBA00022840"/>
    </source>
</evidence>
<evidence type="ECO:0000256" key="3">
    <source>
        <dbReference type="ARBA" id="ARBA00022475"/>
    </source>
</evidence>
<keyword evidence="6 12" id="KW-0067">ATP-binding</keyword>
<dbReference type="SUPFAM" id="SSF52540">
    <property type="entry name" value="P-loop containing nucleoside triphosphate hydrolases"/>
    <property type="match status" value="1"/>
</dbReference>
<dbReference type="PANTHER" id="PTHR11384">
    <property type="entry name" value="ATP-BINDING CASSETTE, SUB-FAMILY D MEMBER"/>
    <property type="match status" value="1"/>
</dbReference>
<proteinExistence type="predicted"/>
<evidence type="ECO:0000256" key="1">
    <source>
        <dbReference type="ARBA" id="ARBA00004651"/>
    </source>
</evidence>
<dbReference type="Gene3D" id="1.20.1560.10">
    <property type="entry name" value="ABC transporter type 1, transmembrane domain"/>
    <property type="match status" value="1"/>
</dbReference>
<comment type="caution">
    <text evidence="12">The sequence shown here is derived from an EMBL/GenBank/DDBJ whole genome shotgun (WGS) entry which is preliminary data.</text>
</comment>
<evidence type="ECO:0000313" key="12">
    <source>
        <dbReference type="EMBL" id="MBK0395147.1"/>
    </source>
</evidence>
<dbReference type="Gene3D" id="3.40.50.300">
    <property type="entry name" value="P-loop containing nucleotide triphosphate hydrolases"/>
    <property type="match status" value="1"/>
</dbReference>
<protein>
    <submittedName>
        <fullName evidence="12">ABC transporter ATP-binding protein/permease</fullName>
    </submittedName>
</protein>
<dbReference type="InterPro" id="IPR003593">
    <property type="entry name" value="AAA+_ATPase"/>
</dbReference>
<dbReference type="SUPFAM" id="SSF90123">
    <property type="entry name" value="ABC transporter transmembrane region"/>
    <property type="match status" value="1"/>
</dbReference>
<feature type="transmembrane region" description="Helical" evidence="9">
    <location>
        <begin position="21"/>
        <end position="46"/>
    </location>
</feature>
<dbReference type="Pfam" id="PF00005">
    <property type="entry name" value="ABC_tran"/>
    <property type="match status" value="1"/>
</dbReference>
<organism evidence="12 13">
    <name type="scientific">Kingella bonacorsii</name>
    <dbReference type="NCBI Taxonomy" id="2796361"/>
    <lineage>
        <taxon>Bacteria</taxon>
        <taxon>Pseudomonadati</taxon>
        <taxon>Pseudomonadota</taxon>
        <taxon>Betaproteobacteria</taxon>
        <taxon>Neisseriales</taxon>
        <taxon>Neisseriaceae</taxon>
        <taxon>Kingella</taxon>
    </lineage>
</organism>
<evidence type="ECO:0000256" key="2">
    <source>
        <dbReference type="ARBA" id="ARBA00022448"/>
    </source>
</evidence>
<comment type="subcellular location">
    <subcellularLocation>
        <location evidence="1">Cell membrane</location>
        <topology evidence="1">Multi-pass membrane protein</topology>
    </subcellularLocation>
</comment>
<accession>A0ABS1BPD7</accession>
<dbReference type="InterPro" id="IPR011527">
    <property type="entry name" value="ABC1_TM_dom"/>
</dbReference>
<dbReference type="InterPro" id="IPR003439">
    <property type="entry name" value="ABC_transporter-like_ATP-bd"/>
</dbReference>
<dbReference type="EMBL" id="JAEHNZ010000001">
    <property type="protein sequence ID" value="MBK0395147.1"/>
    <property type="molecule type" value="Genomic_DNA"/>
</dbReference>
<dbReference type="SMART" id="SM00382">
    <property type="entry name" value="AAA"/>
    <property type="match status" value="1"/>
</dbReference>
<feature type="transmembrane region" description="Helical" evidence="9">
    <location>
        <begin position="66"/>
        <end position="87"/>
    </location>
</feature>
<name>A0ABS1BPD7_9NEIS</name>
<evidence type="ECO:0000256" key="7">
    <source>
        <dbReference type="ARBA" id="ARBA00022989"/>
    </source>
</evidence>
<keyword evidence="2" id="KW-0813">Transport</keyword>
<keyword evidence="7 9" id="KW-1133">Transmembrane helix</keyword>
<dbReference type="Proteomes" id="UP000614058">
    <property type="component" value="Unassembled WGS sequence"/>
</dbReference>
<evidence type="ECO:0000259" key="11">
    <source>
        <dbReference type="PROSITE" id="PS50929"/>
    </source>
</evidence>
<feature type="transmembrane region" description="Helical" evidence="9">
    <location>
        <begin position="145"/>
        <end position="164"/>
    </location>
</feature>
<keyword evidence="4 9" id="KW-0812">Transmembrane</keyword>
<evidence type="ECO:0000256" key="8">
    <source>
        <dbReference type="ARBA" id="ARBA00023136"/>
    </source>
</evidence>
<keyword evidence="5" id="KW-0547">Nucleotide-binding</keyword>
<evidence type="ECO:0000259" key="10">
    <source>
        <dbReference type="PROSITE" id="PS50893"/>
    </source>
</evidence>
<keyword evidence="13" id="KW-1185">Reference proteome</keyword>
<dbReference type="InterPro" id="IPR036640">
    <property type="entry name" value="ABC1_TM_sf"/>
</dbReference>
<sequence>MNTLKHFYQLARPFWGGKGSLKAWLLLAAVIGFALAIVRVSVYITAWNKDFYDALEQFNRPLLYTLLWQYLGYIAFTVGFVVLGNWLRKILVFRWREQLTEQFTQMWLARHRAYRLQIQPQGEPDNPDQRIAEDCFLLADKSIDLFKYFIMNAAKLGAFVIVLWQLSGSLKIDIGGKTWVLHGYLVWVALGYTLVCTLATHLIGRKLHPLNIDRQHREADYRANLLRVRDHAEQIAFYRGENTEHLRLRRRFAAVRENWHALIGRELRLETFSATYLRVTQFIPIAAALPLYLAHTLTFGGLMQARSAFGNVQDGFGWFMDYYKRIMEWAAVVSRLADFQAALDDVPTLPETELPQPQDDAAASVQFEQMVVRQNRPINAQIGAGEYVLLDGKSGAGKTSLLRVLAGLTAPDSGSVRLSGSVLFLPQKPYLALGSLKNLLSYPSATPLPEDAIRAALAKVGLARLNDELDAVADWQARLSGGEQQHIGIARALLHRPQILAMDEPTAALDDASAEALFALLQQELPHTAVLCATHQAVLRERFARRIELLADGE</sequence>
<dbReference type="PANTHER" id="PTHR11384:SF59">
    <property type="entry name" value="LYSOSOMAL COBALAMIN TRANSPORTER ABCD4"/>
    <property type="match status" value="1"/>
</dbReference>
<keyword evidence="3" id="KW-1003">Cell membrane</keyword>
<evidence type="ECO:0000313" key="13">
    <source>
        <dbReference type="Proteomes" id="UP000614058"/>
    </source>
</evidence>
<evidence type="ECO:0000256" key="4">
    <source>
        <dbReference type="ARBA" id="ARBA00022692"/>
    </source>
</evidence>
<feature type="domain" description="ABC transporter" evidence="10">
    <location>
        <begin position="360"/>
        <end position="554"/>
    </location>
</feature>
<dbReference type="GO" id="GO:0005524">
    <property type="term" value="F:ATP binding"/>
    <property type="evidence" value="ECO:0007669"/>
    <property type="project" value="UniProtKB-KW"/>
</dbReference>
<gene>
    <name evidence="12" type="ORF">JDW22_00760</name>
</gene>
<dbReference type="InterPro" id="IPR027417">
    <property type="entry name" value="P-loop_NTPase"/>
</dbReference>
<dbReference type="PROSITE" id="PS50893">
    <property type="entry name" value="ABC_TRANSPORTER_2"/>
    <property type="match status" value="1"/>
</dbReference>
<dbReference type="RefSeq" id="WP_200520965.1">
    <property type="nucleotide sequence ID" value="NZ_JAEHNZ010000001.1"/>
</dbReference>